<organism evidence="2 3">
    <name type="scientific">Pseudonocardia sulfidoxydans NBRC 16205</name>
    <dbReference type="NCBI Taxonomy" id="1223511"/>
    <lineage>
        <taxon>Bacteria</taxon>
        <taxon>Bacillati</taxon>
        <taxon>Actinomycetota</taxon>
        <taxon>Actinomycetes</taxon>
        <taxon>Pseudonocardiales</taxon>
        <taxon>Pseudonocardiaceae</taxon>
        <taxon>Pseudonocardia</taxon>
    </lineage>
</organism>
<evidence type="ECO:0000313" key="3">
    <source>
        <dbReference type="Proteomes" id="UP000321685"/>
    </source>
</evidence>
<feature type="compositionally biased region" description="Gly residues" evidence="1">
    <location>
        <begin position="29"/>
        <end position="62"/>
    </location>
</feature>
<evidence type="ECO:0000313" key="2">
    <source>
        <dbReference type="EMBL" id="GEL26654.1"/>
    </source>
</evidence>
<reference evidence="2 3" key="1">
    <citation type="submission" date="2019-07" db="EMBL/GenBank/DDBJ databases">
        <title>Whole genome shotgun sequence of Pseudonocardia sulfidoxydans NBRC 16205.</title>
        <authorList>
            <person name="Hosoyama A."/>
            <person name="Uohara A."/>
            <person name="Ohji S."/>
            <person name="Ichikawa N."/>
        </authorList>
    </citation>
    <scope>NUCLEOTIDE SEQUENCE [LARGE SCALE GENOMIC DNA]</scope>
    <source>
        <strain evidence="2 3">NBRC 16205</strain>
    </source>
</reference>
<accession>A0A511DSC7</accession>
<evidence type="ECO:0000256" key="1">
    <source>
        <dbReference type="SAM" id="MobiDB-lite"/>
    </source>
</evidence>
<protein>
    <submittedName>
        <fullName evidence="2">Uncharacterized protein</fullName>
    </submittedName>
</protein>
<proteinExistence type="predicted"/>
<keyword evidence="3" id="KW-1185">Reference proteome</keyword>
<name>A0A511DSC7_9PSEU</name>
<dbReference type="EMBL" id="BJVJ01000103">
    <property type="protein sequence ID" value="GEL26654.1"/>
    <property type="molecule type" value="Genomic_DNA"/>
</dbReference>
<feature type="region of interest" description="Disordered" evidence="1">
    <location>
        <begin position="1"/>
        <end position="62"/>
    </location>
</feature>
<sequence length="62" mass="5811">MTPGPTRGRPSGPGGQAPAGTLGPEPGYDGAGYVGPGYDGPGYDGPAYGGPGYGGPGYGPEA</sequence>
<feature type="compositionally biased region" description="Low complexity" evidence="1">
    <location>
        <begin position="1"/>
        <end position="10"/>
    </location>
</feature>
<comment type="caution">
    <text evidence="2">The sequence shown here is derived from an EMBL/GenBank/DDBJ whole genome shotgun (WGS) entry which is preliminary data.</text>
</comment>
<dbReference type="AlphaFoldDB" id="A0A511DSC7"/>
<dbReference type="Proteomes" id="UP000321685">
    <property type="component" value="Unassembled WGS sequence"/>
</dbReference>
<gene>
    <name evidence="2" type="ORF">PSU4_56080</name>
</gene>